<feature type="repeat" description="Solcar" evidence="15">
    <location>
        <begin position="193"/>
        <end position="282"/>
    </location>
</feature>
<proteinExistence type="inferred from homology"/>
<evidence type="ECO:0000313" key="19">
    <source>
        <dbReference type="EMBL" id="KAG0501459.1"/>
    </source>
</evidence>
<protein>
    <recommendedName>
        <fullName evidence="14">O-fucosyltransferase family protein</fullName>
    </recommendedName>
</protein>
<dbReference type="PANTHER" id="PTHR31741:SF6">
    <property type="entry name" value="PROTEIN EMBRYO SAC DEVELOPMENT ARREST 30"/>
    <property type="match status" value="1"/>
</dbReference>
<dbReference type="Pfam" id="PF10250">
    <property type="entry name" value="O-FucT"/>
    <property type="match status" value="1"/>
</dbReference>
<feature type="transmembrane region" description="Helical" evidence="17">
    <location>
        <begin position="195"/>
        <end position="216"/>
    </location>
</feature>
<keyword evidence="11" id="KW-0325">Glycoprotein</keyword>
<accession>A0A835VI27</accession>
<dbReference type="Pfam" id="PF00153">
    <property type="entry name" value="Mito_carr"/>
    <property type="match status" value="3"/>
</dbReference>
<evidence type="ECO:0000313" key="20">
    <source>
        <dbReference type="Proteomes" id="UP000639772"/>
    </source>
</evidence>
<feature type="repeat" description="Solcar" evidence="15">
    <location>
        <begin position="10"/>
        <end position="94"/>
    </location>
</feature>
<keyword evidence="13" id="KW-0119">Carbohydrate metabolism</keyword>
<feature type="compositionally biased region" description="Basic and acidic residues" evidence="16">
    <location>
        <begin position="884"/>
        <end position="895"/>
    </location>
</feature>
<comment type="caution">
    <text evidence="19">The sequence shown here is derived from an EMBL/GenBank/DDBJ whole genome shotgun (WGS) entry which is preliminary data.</text>
</comment>
<reference evidence="19 20" key="1">
    <citation type="journal article" date="2020" name="Nat. Food">
        <title>A phased Vanilla planifolia genome enables genetic improvement of flavour and production.</title>
        <authorList>
            <person name="Hasing T."/>
            <person name="Tang H."/>
            <person name="Brym M."/>
            <person name="Khazi F."/>
            <person name="Huang T."/>
            <person name="Chambers A.H."/>
        </authorList>
    </citation>
    <scope>NUCLEOTIDE SEQUENCE [LARGE SCALE GENOMIC DNA]</scope>
    <source>
        <tissue evidence="19">Leaf</tissue>
    </source>
</reference>
<dbReference type="Proteomes" id="UP000639772">
    <property type="component" value="Chromosome 1"/>
</dbReference>
<evidence type="ECO:0000256" key="2">
    <source>
        <dbReference type="ARBA" id="ARBA00004606"/>
    </source>
</evidence>
<feature type="chain" id="PRO_5032326763" description="O-fucosyltransferase family protein" evidence="18">
    <location>
        <begin position="25"/>
        <end position="904"/>
    </location>
</feature>
<evidence type="ECO:0000256" key="9">
    <source>
        <dbReference type="ARBA" id="ARBA00022989"/>
    </source>
</evidence>
<evidence type="ECO:0000256" key="6">
    <source>
        <dbReference type="ARBA" id="ARBA00022679"/>
    </source>
</evidence>
<evidence type="ECO:0000256" key="4">
    <source>
        <dbReference type="ARBA" id="ARBA00007737"/>
    </source>
</evidence>
<evidence type="ECO:0000256" key="7">
    <source>
        <dbReference type="ARBA" id="ARBA00022692"/>
    </source>
</evidence>
<evidence type="ECO:0000256" key="8">
    <source>
        <dbReference type="ARBA" id="ARBA00022968"/>
    </source>
</evidence>
<sequence length="904" mass="101184">MGQIIAACCLPFLLNGELFAVATAVTHPLDVLKVRLQTQLVGQRGPLVGMAEIFEKIVEVEGARGLYLGLMPALTRSVLYGGLRLGLYEPCKYFCDLMFGSTNFFIKIASGAVSGALATALTNPMEVLKVRLQMNSKRGMIREMRKISSDEGFKALWKGVGPAMARASALTASQLATYDESKQVLLRWKKLEEGFHLHLISSCIAGTVGTLVTAPLDMIKTRLMLQNGTNGNRTYRNGYHCAYQVVLTEGLGALYKGGFATFARLGPQTTITFLVCEKLRELADFGILFTKMAVKNKFKLFALVGIAFCVVSLLVHLLLANYSARDLIQYRPTVDKFYQVGQNFRYRKLWGSIQSLEALQPYANPRNTYPVPGESNGFIYAKIYGGFDHIKPSICDLVAISRLLNATLVIPEIQESLRSKGISSIFKSFSYVYNEEQFIAALSNDVVIVKSLPYDLRQERRKNKYPTFSIRYLASPSFYVREVLPKLKQSKVVGLLIGDGGCLESVLPPDMEEFQRLRCRVAYHALQFRSEIQVLGNLIVERLRASGRPYLAFHSGLARDTLAFHGCAELFQVGIFLRAMGYPSDTIIYLAGAEVFGGQRILVPLRAMYTNLVDRSSLCSKAELSKLLGPESALLSELPMAPPQKTKEQLIEEWNRAGPRPRPLPPPPARPFYQHEKVGWYGWVAESDVEPDPSAIDLRMQSHRLIWNALDYYVSVEADAFFPGFHSDGSSWPDFASLVIGHRLYQMASARTFRPDRRTMVKLLDSIRDNMYHPKHNWTLLVRQHLNNSLGIGGLIMGSQASKPRSFLSHPLPECSCRVSRASEAQRLVKGPNGEVLYGGEDRCPEWMVNGLSFAQRETRDAKDEGDDLPEEDSEMEAQEDSSDVSRTEFNRAIEQDEEMDPDD</sequence>
<gene>
    <name evidence="19" type="ORF">HPP92_001531</name>
</gene>
<dbReference type="OrthoDB" id="743588at2759"/>
<keyword evidence="9 17" id="KW-1133">Transmembrane helix</keyword>
<dbReference type="InterPro" id="IPR018108">
    <property type="entry name" value="MCP_transmembrane"/>
</dbReference>
<comment type="similarity">
    <text evidence="4">Belongs to the glycosyltransferase GT106 family.</text>
</comment>
<dbReference type="GO" id="GO:0016020">
    <property type="term" value="C:membrane"/>
    <property type="evidence" value="ECO:0007669"/>
    <property type="project" value="UniProtKB-SubCell"/>
</dbReference>
<keyword evidence="8" id="KW-0735">Signal-anchor</keyword>
<keyword evidence="6" id="KW-0808">Transferase</keyword>
<evidence type="ECO:0000256" key="12">
    <source>
        <dbReference type="ARBA" id="ARBA00023253"/>
    </source>
</evidence>
<evidence type="ECO:0000256" key="17">
    <source>
        <dbReference type="SAM" id="Phobius"/>
    </source>
</evidence>
<feature type="signal peptide" evidence="18">
    <location>
        <begin position="1"/>
        <end position="24"/>
    </location>
</feature>
<evidence type="ECO:0000256" key="14">
    <source>
        <dbReference type="ARBA" id="ARBA00030350"/>
    </source>
</evidence>
<feature type="compositionally biased region" description="Acidic residues" evidence="16">
    <location>
        <begin position="864"/>
        <end position="883"/>
    </location>
</feature>
<evidence type="ECO:0000256" key="18">
    <source>
        <dbReference type="SAM" id="SignalP"/>
    </source>
</evidence>
<evidence type="ECO:0000256" key="1">
    <source>
        <dbReference type="ARBA" id="ARBA00004141"/>
    </source>
</evidence>
<comment type="pathway">
    <text evidence="3">Glycan metabolism.</text>
</comment>
<organism evidence="19 20">
    <name type="scientific">Vanilla planifolia</name>
    <name type="common">Vanilla</name>
    <dbReference type="NCBI Taxonomy" id="51239"/>
    <lineage>
        <taxon>Eukaryota</taxon>
        <taxon>Viridiplantae</taxon>
        <taxon>Streptophyta</taxon>
        <taxon>Embryophyta</taxon>
        <taxon>Tracheophyta</taxon>
        <taxon>Spermatophyta</taxon>
        <taxon>Magnoliopsida</taxon>
        <taxon>Liliopsida</taxon>
        <taxon>Asparagales</taxon>
        <taxon>Orchidaceae</taxon>
        <taxon>Vanilloideae</taxon>
        <taxon>Vanilleae</taxon>
        <taxon>Vanilla</taxon>
    </lineage>
</organism>
<keyword evidence="10 15" id="KW-0472">Membrane</keyword>
<feature type="transmembrane region" description="Helical" evidence="17">
    <location>
        <begin position="300"/>
        <end position="319"/>
    </location>
</feature>
<evidence type="ECO:0000256" key="13">
    <source>
        <dbReference type="ARBA" id="ARBA00023277"/>
    </source>
</evidence>
<evidence type="ECO:0000256" key="16">
    <source>
        <dbReference type="SAM" id="MobiDB-lite"/>
    </source>
</evidence>
<dbReference type="AlphaFoldDB" id="A0A835VI27"/>
<dbReference type="Gene3D" id="1.50.40.10">
    <property type="entry name" value="Mitochondrial carrier domain"/>
    <property type="match status" value="1"/>
</dbReference>
<dbReference type="SUPFAM" id="SSF103506">
    <property type="entry name" value="Mitochondrial carrier"/>
    <property type="match status" value="1"/>
</dbReference>
<dbReference type="EMBL" id="JADCNM010000001">
    <property type="protein sequence ID" value="KAG0501459.1"/>
    <property type="molecule type" value="Genomic_DNA"/>
</dbReference>
<dbReference type="GO" id="GO:0005794">
    <property type="term" value="C:Golgi apparatus"/>
    <property type="evidence" value="ECO:0007669"/>
    <property type="project" value="TreeGrafter"/>
</dbReference>
<dbReference type="PANTHER" id="PTHR31741">
    <property type="entry name" value="OS02G0726500 PROTEIN-RELATED"/>
    <property type="match status" value="1"/>
</dbReference>
<feature type="region of interest" description="Disordered" evidence="16">
    <location>
        <begin position="855"/>
        <end position="904"/>
    </location>
</feature>
<evidence type="ECO:0000256" key="11">
    <source>
        <dbReference type="ARBA" id="ARBA00023180"/>
    </source>
</evidence>
<dbReference type="GO" id="GO:0016757">
    <property type="term" value="F:glycosyltransferase activity"/>
    <property type="evidence" value="ECO:0007669"/>
    <property type="project" value="UniProtKB-KW"/>
</dbReference>
<keyword evidence="12" id="KW-0294">Fucose metabolism</keyword>
<keyword evidence="7 15" id="KW-0812">Transmembrane</keyword>
<dbReference type="GO" id="GO:0006004">
    <property type="term" value="P:fucose metabolic process"/>
    <property type="evidence" value="ECO:0007669"/>
    <property type="project" value="UniProtKB-KW"/>
</dbReference>
<keyword evidence="18" id="KW-0732">Signal</keyword>
<dbReference type="InterPro" id="IPR019378">
    <property type="entry name" value="GDP-Fuc_O-FucTrfase"/>
</dbReference>
<feature type="repeat" description="Solcar" evidence="15">
    <location>
        <begin position="102"/>
        <end position="184"/>
    </location>
</feature>
<keyword evidence="5" id="KW-0328">Glycosyltransferase</keyword>
<evidence type="ECO:0000256" key="5">
    <source>
        <dbReference type="ARBA" id="ARBA00022676"/>
    </source>
</evidence>
<evidence type="ECO:0000256" key="10">
    <source>
        <dbReference type="ARBA" id="ARBA00023136"/>
    </source>
</evidence>
<evidence type="ECO:0000256" key="3">
    <source>
        <dbReference type="ARBA" id="ARBA00004881"/>
    </source>
</evidence>
<dbReference type="PROSITE" id="PS50920">
    <property type="entry name" value="SOLCAR"/>
    <property type="match status" value="3"/>
</dbReference>
<dbReference type="InterPro" id="IPR023395">
    <property type="entry name" value="MCP_dom_sf"/>
</dbReference>
<name>A0A835VI27_VANPL</name>
<comment type="subcellular location">
    <subcellularLocation>
        <location evidence="1">Membrane</location>
        <topology evidence="1">Multi-pass membrane protein</topology>
    </subcellularLocation>
    <subcellularLocation>
        <location evidence="2">Membrane</location>
        <topology evidence="2">Single-pass type II membrane protein</topology>
    </subcellularLocation>
</comment>
<evidence type="ECO:0000256" key="15">
    <source>
        <dbReference type="PROSITE-ProRule" id="PRU00282"/>
    </source>
</evidence>